<protein>
    <submittedName>
        <fullName evidence="2">Uncharacterized protein</fullName>
    </submittedName>
</protein>
<evidence type="ECO:0000256" key="1">
    <source>
        <dbReference type="SAM" id="SignalP"/>
    </source>
</evidence>
<reference evidence="2" key="1">
    <citation type="submission" date="2023-07" db="EMBL/GenBank/DDBJ databases">
        <title>Genome content predicts the carbon catabolic preferences of heterotrophic bacteria.</title>
        <authorList>
            <person name="Gralka M."/>
        </authorList>
    </citation>
    <scope>NUCLEOTIDE SEQUENCE</scope>
    <source>
        <strain evidence="2">I3M17_2</strain>
    </source>
</reference>
<comment type="caution">
    <text evidence="2">The sequence shown here is derived from an EMBL/GenBank/DDBJ whole genome shotgun (WGS) entry which is preliminary data.</text>
</comment>
<dbReference type="Proteomes" id="UP001169760">
    <property type="component" value="Unassembled WGS sequence"/>
</dbReference>
<feature type="signal peptide" evidence="1">
    <location>
        <begin position="1"/>
        <end position="28"/>
    </location>
</feature>
<sequence>MIKRLIPIKSLCHYITVSVALLSLNSLAGEPIATKYQFDEKDVQWAMEAGDSSVSGQAYIKLEDGSFKGCDGFTVELLPVADYSKERIFATYKSLEQGQILLSQNPPKFTPDPKAFHEFVIKKKCGAGDKFSFENVSAGEYFVMAFIFWKDEAENKMQGGGVMKKITLGKNTDLKVTLKN</sequence>
<organism evidence="2 3">
    <name type="scientific">Saccharophagus degradans</name>
    <dbReference type="NCBI Taxonomy" id="86304"/>
    <lineage>
        <taxon>Bacteria</taxon>
        <taxon>Pseudomonadati</taxon>
        <taxon>Pseudomonadota</taxon>
        <taxon>Gammaproteobacteria</taxon>
        <taxon>Cellvibrionales</taxon>
        <taxon>Cellvibrionaceae</taxon>
        <taxon>Saccharophagus</taxon>
    </lineage>
</organism>
<evidence type="ECO:0000313" key="3">
    <source>
        <dbReference type="Proteomes" id="UP001169760"/>
    </source>
</evidence>
<accession>A0AAW7X4K1</accession>
<gene>
    <name evidence="2" type="ORF">Q4521_03635</name>
</gene>
<keyword evidence="1" id="KW-0732">Signal</keyword>
<dbReference type="RefSeq" id="WP_303491054.1">
    <property type="nucleotide sequence ID" value="NZ_JAUOPB010000002.1"/>
</dbReference>
<dbReference type="AlphaFoldDB" id="A0AAW7X4K1"/>
<name>A0AAW7X4K1_9GAMM</name>
<evidence type="ECO:0000313" key="2">
    <source>
        <dbReference type="EMBL" id="MDO6421556.1"/>
    </source>
</evidence>
<dbReference type="SUPFAM" id="SSF117074">
    <property type="entry name" value="Hypothetical protein PA1324"/>
    <property type="match status" value="1"/>
</dbReference>
<proteinExistence type="predicted"/>
<feature type="chain" id="PRO_5043701017" evidence="1">
    <location>
        <begin position="29"/>
        <end position="180"/>
    </location>
</feature>
<dbReference type="EMBL" id="JAUOPB010000002">
    <property type="protein sequence ID" value="MDO6421556.1"/>
    <property type="molecule type" value="Genomic_DNA"/>
</dbReference>